<dbReference type="EMBL" id="BAABYW010000001">
    <property type="protein sequence ID" value="GAA6408537.1"/>
    <property type="molecule type" value="Genomic_DNA"/>
</dbReference>
<dbReference type="InterPro" id="IPR029063">
    <property type="entry name" value="SAM-dependent_MTases_sf"/>
</dbReference>
<gene>
    <name evidence="2" type="ORF">K040078D81_26540</name>
</gene>
<protein>
    <submittedName>
        <fullName evidence="2">Class I SAM-dependent methyltransferase</fullName>
    </submittedName>
</protein>
<keyword evidence="3" id="KW-1185">Reference proteome</keyword>
<dbReference type="GO" id="GO:0032259">
    <property type="term" value="P:methylation"/>
    <property type="evidence" value="ECO:0007669"/>
    <property type="project" value="UniProtKB-KW"/>
</dbReference>
<evidence type="ECO:0000313" key="3">
    <source>
        <dbReference type="Proteomes" id="UP001600943"/>
    </source>
</evidence>
<dbReference type="InterPro" id="IPR025714">
    <property type="entry name" value="Methyltranfer_dom"/>
</dbReference>
<dbReference type="InterPro" id="IPR050723">
    <property type="entry name" value="CFA/CMAS"/>
</dbReference>
<dbReference type="PANTHER" id="PTHR43667:SF2">
    <property type="entry name" value="FATTY ACID C-METHYL TRANSFERASE"/>
    <property type="match status" value="1"/>
</dbReference>
<dbReference type="Gene3D" id="2.20.25.110">
    <property type="entry name" value="S-adenosyl-L-methionine-dependent methyltransferases"/>
    <property type="match status" value="1"/>
</dbReference>
<dbReference type="CDD" id="cd02440">
    <property type="entry name" value="AdoMet_MTases"/>
    <property type="match status" value="1"/>
</dbReference>
<feature type="domain" description="Methyltransferase" evidence="1">
    <location>
        <begin position="42"/>
        <end position="152"/>
    </location>
</feature>
<accession>A0ABQ0BAR3</accession>
<dbReference type="SUPFAM" id="SSF53335">
    <property type="entry name" value="S-adenosyl-L-methionine-dependent methyltransferases"/>
    <property type="match status" value="1"/>
</dbReference>
<dbReference type="Pfam" id="PF13847">
    <property type="entry name" value="Methyltransf_31"/>
    <property type="match status" value="1"/>
</dbReference>
<dbReference type="Gene3D" id="3.40.50.150">
    <property type="entry name" value="Vaccinia Virus protein VP39"/>
    <property type="match status" value="1"/>
</dbReference>
<comment type="caution">
    <text evidence="2">The sequence shown here is derived from an EMBL/GenBank/DDBJ whole genome shotgun (WGS) entry which is preliminary data.</text>
</comment>
<evidence type="ECO:0000259" key="1">
    <source>
        <dbReference type="Pfam" id="PF13847"/>
    </source>
</evidence>
<keyword evidence="2" id="KW-0489">Methyltransferase</keyword>
<keyword evidence="2" id="KW-0808">Transferase</keyword>
<dbReference type="PANTHER" id="PTHR43667">
    <property type="entry name" value="CYCLOPROPANE-FATTY-ACYL-PHOSPHOLIPID SYNTHASE"/>
    <property type="match status" value="1"/>
</dbReference>
<reference evidence="2 3" key="1">
    <citation type="submission" date="2024-04" db="EMBL/GenBank/DDBJ databases">
        <title>Defined microbial consortia suppress multidrug-resistant proinflammatory Enterobacteriaceae via ecological control.</title>
        <authorList>
            <person name="Furuichi M."/>
            <person name="Kawaguchi T."/>
            <person name="Pust M."/>
            <person name="Yasuma K."/>
            <person name="Plichta D."/>
            <person name="Hasegawa N."/>
            <person name="Ohya T."/>
            <person name="Bhattarai S."/>
            <person name="Sasajima S."/>
            <person name="Aoto Y."/>
            <person name="Tuganbaev T."/>
            <person name="Yaginuma M."/>
            <person name="Ueda M."/>
            <person name="Okahashi N."/>
            <person name="Amafuji K."/>
            <person name="Kiridooshi Y."/>
            <person name="Sugita K."/>
            <person name="Strazar M."/>
            <person name="Skelly A."/>
            <person name="Suda W."/>
            <person name="Hattori M."/>
            <person name="Nakamoto N."/>
            <person name="Caballero S."/>
            <person name="Norman J."/>
            <person name="Olle B."/>
            <person name="Tanoue T."/>
            <person name="Arita M."/>
            <person name="Bucci V."/>
            <person name="Atarashi K."/>
            <person name="Xavier R."/>
            <person name="Honda K."/>
        </authorList>
    </citation>
    <scope>NUCLEOTIDE SEQUENCE [LARGE SCALE GENOMIC DNA]</scope>
    <source>
        <strain evidence="3">k04-0078-D8-1</strain>
    </source>
</reference>
<dbReference type="RefSeq" id="WP_390405815.1">
    <property type="nucleotide sequence ID" value="NZ_BAABYW010000001.1"/>
</dbReference>
<sequence length="277" mass="31046">MKAKPSHWYKENWSLEIKKQSWSEDTGRQVDFIIQTLHLNGSEKILDLACGYGRHALRFAEKGYTVTGIDITKEYILDAKINAGKMSLANVSFIHEDIRNIEFSGEFDVVLNLADGAVGYLETDEENLKIFDVISKALKPGGKHFMDICNAEFAERHFPMRSWDAGECSLSLSAFEWVPETRIMLFGGAELPYGEPTKMPVIREGDPIRLYSPAELKTIMAHRGMKIEKTFSDFSGKPAGYNELQLIVYSTKCTPPAACDQDIGNASAFHHNLISNG</sequence>
<name>A0ABQ0BAR3_9FIRM</name>
<proteinExistence type="predicted"/>
<dbReference type="Proteomes" id="UP001600943">
    <property type="component" value="Unassembled WGS sequence"/>
</dbReference>
<dbReference type="GO" id="GO:0008168">
    <property type="term" value="F:methyltransferase activity"/>
    <property type="evidence" value="ECO:0007669"/>
    <property type="project" value="UniProtKB-KW"/>
</dbReference>
<organism evidence="2 3">
    <name type="scientific">Blautia hominis</name>
    <dbReference type="NCBI Taxonomy" id="2025493"/>
    <lineage>
        <taxon>Bacteria</taxon>
        <taxon>Bacillati</taxon>
        <taxon>Bacillota</taxon>
        <taxon>Clostridia</taxon>
        <taxon>Lachnospirales</taxon>
        <taxon>Lachnospiraceae</taxon>
        <taxon>Blautia</taxon>
    </lineage>
</organism>
<evidence type="ECO:0000313" key="2">
    <source>
        <dbReference type="EMBL" id="GAA6408537.1"/>
    </source>
</evidence>